<keyword evidence="3" id="KW-0472">Membrane</keyword>
<sequence length="156" mass="17396">MPLVPEFPPEELLPLELLQELPPEVLLIPLWVSSGKANTQWPQMDCPHPTRNRPSDRCFIADDKEAGVFTVTMTGLQDSDDDLYWCVIAKGGLNIHTPVRLLVSHTVVTPTAFPTVVTPTAFPTVVTPTPTWTLGHDDISWWATLRQLTFVTVTHC</sequence>
<organism evidence="4 5">
    <name type="scientific">Solea senegalensis</name>
    <name type="common">Senegalese sole</name>
    <dbReference type="NCBI Taxonomy" id="28829"/>
    <lineage>
        <taxon>Eukaryota</taxon>
        <taxon>Metazoa</taxon>
        <taxon>Chordata</taxon>
        <taxon>Craniata</taxon>
        <taxon>Vertebrata</taxon>
        <taxon>Euteleostomi</taxon>
        <taxon>Actinopterygii</taxon>
        <taxon>Neopterygii</taxon>
        <taxon>Teleostei</taxon>
        <taxon>Neoteleostei</taxon>
        <taxon>Acanthomorphata</taxon>
        <taxon>Carangaria</taxon>
        <taxon>Pleuronectiformes</taxon>
        <taxon>Pleuronectoidei</taxon>
        <taxon>Soleidae</taxon>
        <taxon>Solea</taxon>
    </lineage>
</organism>
<reference evidence="4 5" key="1">
    <citation type="journal article" date="2021" name="Sci. Rep.">
        <title>Chromosome anchoring in Senegalese sole (Solea senegalensis) reveals sex-associated markers and genome rearrangements in flatfish.</title>
        <authorList>
            <person name="Guerrero-Cozar I."/>
            <person name="Gomez-Garrido J."/>
            <person name="Berbel C."/>
            <person name="Martinez-Blanch J.F."/>
            <person name="Alioto T."/>
            <person name="Claros M.G."/>
            <person name="Gagnaire P.A."/>
            <person name="Manchado M."/>
        </authorList>
    </citation>
    <scope>NUCLEOTIDE SEQUENCE [LARGE SCALE GENOMIC DNA]</scope>
    <source>
        <strain evidence="4">Sse05_10M</strain>
    </source>
</reference>
<dbReference type="Proteomes" id="UP000693946">
    <property type="component" value="Linkage Group LG11"/>
</dbReference>
<evidence type="ECO:0000256" key="3">
    <source>
        <dbReference type="ARBA" id="ARBA00023136"/>
    </source>
</evidence>
<protein>
    <submittedName>
        <fullName evidence="4">CMRF35-like molecule 3</fullName>
    </submittedName>
</protein>
<accession>A0AAV6SWL4</accession>
<name>A0AAV6SWL4_SOLSE</name>
<evidence type="ECO:0000313" key="4">
    <source>
        <dbReference type="EMBL" id="KAG7521026.1"/>
    </source>
</evidence>
<keyword evidence="5" id="KW-1185">Reference proteome</keyword>
<dbReference type="InterPro" id="IPR050671">
    <property type="entry name" value="CD300_family_receptors"/>
</dbReference>
<dbReference type="EMBL" id="JAGKHQ010000003">
    <property type="protein sequence ID" value="KAG7521026.1"/>
    <property type="molecule type" value="Genomic_DNA"/>
</dbReference>
<keyword evidence="2" id="KW-0812">Transmembrane</keyword>
<dbReference type="GO" id="GO:0005886">
    <property type="term" value="C:plasma membrane"/>
    <property type="evidence" value="ECO:0007669"/>
    <property type="project" value="TreeGrafter"/>
</dbReference>
<evidence type="ECO:0000313" key="5">
    <source>
        <dbReference type="Proteomes" id="UP000693946"/>
    </source>
</evidence>
<proteinExistence type="predicted"/>
<dbReference type="PANTHER" id="PTHR11860:SF111">
    <property type="entry name" value="IMMUNOGLOBULIN SUBTYPE DOMAIN-CONTAINING PROTEIN"/>
    <property type="match status" value="1"/>
</dbReference>
<gene>
    <name evidence="4" type="ORF">JOB18_040966</name>
</gene>
<dbReference type="AlphaFoldDB" id="A0AAV6SWL4"/>
<dbReference type="GO" id="GO:0004888">
    <property type="term" value="F:transmembrane signaling receptor activity"/>
    <property type="evidence" value="ECO:0007669"/>
    <property type="project" value="TreeGrafter"/>
</dbReference>
<comment type="caution">
    <text evidence="4">The sequence shown here is derived from an EMBL/GenBank/DDBJ whole genome shotgun (WGS) entry which is preliminary data.</text>
</comment>
<dbReference type="PANTHER" id="PTHR11860">
    <property type="entry name" value="POLYMERIC-IMMUNOGLOBULIN RECEPTOR"/>
    <property type="match status" value="1"/>
</dbReference>
<evidence type="ECO:0000256" key="1">
    <source>
        <dbReference type="ARBA" id="ARBA00004370"/>
    </source>
</evidence>
<evidence type="ECO:0000256" key="2">
    <source>
        <dbReference type="ARBA" id="ARBA00022692"/>
    </source>
</evidence>
<comment type="subcellular location">
    <subcellularLocation>
        <location evidence="1">Membrane</location>
    </subcellularLocation>
</comment>